<reference evidence="17 18" key="1">
    <citation type="submission" date="2015-09" db="EMBL/GenBank/DDBJ databases">
        <authorList>
            <consortium name="Pathogen Informatics"/>
        </authorList>
    </citation>
    <scope>NUCLEOTIDE SEQUENCE [LARGE SCALE GENOMIC DNA]</scope>
    <source>
        <strain evidence="16 17">2789STDY5834866</strain>
        <strain evidence="15 18">2789STDY5834962</strain>
    </source>
</reference>
<keyword evidence="7" id="KW-0067">ATP-binding</keyword>
<dbReference type="Proteomes" id="UP000095727">
    <property type="component" value="Unassembled WGS sequence"/>
</dbReference>
<dbReference type="InterPro" id="IPR003593">
    <property type="entry name" value="AAA+_ATPase"/>
</dbReference>
<dbReference type="STRING" id="410072.ERS852525_00600"/>
<comment type="similarity">
    <text evidence="11">Belongs to the ABC transporter superfamily. UvrA family.</text>
</comment>
<evidence type="ECO:0000256" key="7">
    <source>
        <dbReference type="ARBA" id="ARBA00022840"/>
    </source>
</evidence>
<evidence type="ECO:0000313" key="18">
    <source>
        <dbReference type="Proteomes" id="UP000095727"/>
    </source>
</evidence>
<comment type="subcellular location">
    <subcellularLocation>
        <location evidence="1">Cytoplasm</location>
    </subcellularLocation>
</comment>
<dbReference type="GO" id="GO:0003677">
    <property type="term" value="F:DNA binding"/>
    <property type="evidence" value="ECO:0007669"/>
    <property type="project" value="UniProtKB-KW"/>
</dbReference>
<dbReference type="GO" id="GO:0004518">
    <property type="term" value="F:nuclease activity"/>
    <property type="evidence" value="ECO:0007669"/>
    <property type="project" value="UniProtKB-KW"/>
</dbReference>
<evidence type="ECO:0000256" key="10">
    <source>
        <dbReference type="ARBA" id="ARBA00023204"/>
    </source>
</evidence>
<dbReference type="AlphaFoldDB" id="A0A173U7R2"/>
<keyword evidence="2" id="KW-0963">Cytoplasm</keyword>
<dbReference type="PANTHER" id="PTHR43152">
    <property type="entry name" value="UVRABC SYSTEM PROTEIN A"/>
    <property type="match status" value="1"/>
</dbReference>
<dbReference type="InterPro" id="IPR003439">
    <property type="entry name" value="ABC_transporter-like_ATP-bd"/>
</dbReference>
<evidence type="ECO:0000256" key="4">
    <source>
        <dbReference type="ARBA" id="ARBA00022741"/>
    </source>
</evidence>
<dbReference type="PANTHER" id="PTHR43152:SF3">
    <property type="entry name" value="UVRABC SYSTEM PROTEIN A"/>
    <property type="match status" value="1"/>
</dbReference>
<dbReference type="InterPro" id="IPR017871">
    <property type="entry name" value="ABC_transporter-like_CS"/>
</dbReference>
<evidence type="ECO:0000256" key="9">
    <source>
        <dbReference type="ARBA" id="ARBA00023125"/>
    </source>
</evidence>
<dbReference type="SMART" id="SM00382">
    <property type="entry name" value="AAA"/>
    <property type="match status" value="2"/>
</dbReference>
<dbReference type="RefSeq" id="WP_055157949.1">
    <property type="nucleotide sequence ID" value="NZ_CYXR01000023.1"/>
</dbReference>
<dbReference type="EMBL" id="CYXR01000023">
    <property type="protein sequence ID" value="CUN09548.1"/>
    <property type="molecule type" value="Genomic_DNA"/>
</dbReference>
<dbReference type="SUPFAM" id="SSF52540">
    <property type="entry name" value="P-loop containing nucleoside triphosphate hydrolases"/>
    <property type="match status" value="2"/>
</dbReference>
<keyword evidence="5" id="KW-0227">DNA damage</keyword>
<dbReference type="GO" id="GO:0016887">
    <property type="term" value="F:ATP hydrolysis activity"/>
    <property type="evidence" value="ECO:0007669"/>
    <property type="project" value="InterPro"/>
</dbReference>
<dbReference type="GO" id="GO:0005737">
    <property type="term" value="C:cytoplasm"/>
    <property type="evidence" value="ECO:0007669"/>
    <property type="project" value="UniProtKB-SubCell"/>
</dbReference>
<dbReference type="PROSITE" id="PS00211">
    <property type="entry name" value="ABC_TRANSPORTER_1"/>
    <property type="match status" value="1"/>
</dbReference>
<dbReference type="Gene3D" id="1.20.1580.10">
    <property type="entry name" value="ABC transporter ATPase like domain"/>
    <property type="match status" value="2"/>
</dbReference>
<keyword evidence="3" id="KW-0677">Repeat</keyword>
<protein>
    <recommendedName>
        <fullName evidence="12">UvrABC system protein A</fullName>
    </recommendedName>
    <alternativeName>
        <fullName evidence="13">Excinuclease ABC subunit A</fullName>
    </alternativeName>
</protein>
<keyword evidence="10" id="KW-0234">DNA repair</keyword>
<evidence type="ECO:0000313" key="16">
    <source>
        <dbReference type="EMBL" id="CUO32940.1"/>
    </source>
</evidence>
<dbReference type="Proteomes" id="UP000095362">
    <property type="component" value="Unassembled WGS sequence"/>
</dbReference>
<evidence type="ECO:0000256" key="13">
    <source>
        <dbReference type="ARBA" id="ARBA00042156"/>
    </source>
</evidence>
<evidence type="ECO:0000256" key="12">
    <source>
        <dbReference type="ARBA" id="ARBA00039316"/>
    </source>
</evidence>
<accession>A0A173U7R2</accession>
<evidence type="ECO:0000256" key="5">
    <source>
        <dbReference type="ARBA" id="ARBA00022763"/>
    </source>
</evidence>
<dbReference type="Gene3D" id="1.10.8.280">
    <property type="entry name" value="ABC transporter ATPase domain-like"/>
    <property type="match status" value="1"/>
</dbReference>
<dbReference type="EMBL" id="CYZK01000011">
    <property type="protein sequence ID" value="CUO32940.1"/>
    <property type="molecule type" value="Genomic_DNA"/>
</dbReference>
<dbReference type="Gene3D" id="3.40.50.300">
    <property type="entry name" value="P-loop containing nucleotide triphosphate hydrolases"/>
    <property type="match status" value="2"/>
</dbReference>
<gene>
    <name evidence="15" type="primary">uvrA_2</name>
    <name evidence="16" type="ORF">ERS852481_01842</name>
    <name evidence="15" type="ORF">ERS852574_02662</name>
</gene>
<dbReference type="PaxDb" id="410072-ERS852525_00600"/>
<evidence type="ECO:0000256" key="1">
    <source>
        <dbReference type="ARBA" id="ARBA00004496"/>
    </source>
</evidence>
<evidence type="ECO:0000256" key="8">
    <source>
        <dbReference type="ARBA" id="ARBA00022881"/>
    </source>
</evidence>
<evidence type="ECO:0000256" key="11">
    <source>
        <dbReference type="ARBA" id="ARBA00038000"/>
    </source>
</evidence>
<keyword evidence="8" id="KW-0267">Excision nuclease</keyword>
<proteinExistence type="inferred from homology"/>
<dbReference type="Pfam" id="PF00005">
    <property type="entry name" value="ABC_tran"/>
    <property type="match status" value="1"/>
</dbReference>
<keyword evidence="4" id="KW-0547">Nucleotide-binding</keyword>
<feature type="domain" description="ABC transporter" evidence="14">
    <location>
        <begin position="450"/>
        <end position="740"/>
    </location>
</feature>
<evidence type="ECO:0000256" key="6">
    <source>
        <dbReference type="ARBA" id="ARBA00022769"/>
    </source>
</evidence>
<evidence type="ECO:0000256" key="3">
    <source>
        <dbReference type="ARBA" id="ARBA00022737"/>
    </source>
</evidence>
<keyword evidence="6" id="KW-0228">DNA excision</keyword>
<evidence type="ECO:0000256" key="2">
    <source>
        <dbReference type="ARBA" id="ARBA00022490"/>
    </source>
</evidence>
<evidence type="ECO:0000313" key="17">
    <source>
        <dbReference type="Proteomes" id="UP000095362"/>
    </source>
</evidence>
<keyword evidence="9" id="KW-0238">DNA-binding</keyword>
<dbReference type="GO" id="GO:0005524">
    <property type="term" value="F:ATP binding"/>
    <property type="evidence" value="ECO:0007669"/>
    <property type="project" value="UniProtKB-KW"/>
</dbReference>
<evidence type="ECO:0000259" key="14">
    <source>
        <dbReference type="PROSITE" id="PS50893"/>
    </source>
</evidence>
<dbReference type="GO" id="GO:0006281">
    <property type="term" value="P:DNA repair"/>
    <property type="evidence" value="ECO:0007669"/>
    <property type="project" value="UniProtKB-KW"/>
</dbReference>
<sequence length="745" mass="82815">METNEIIVHHATENNLKNVSIRIPKHQITVFTGVSGSGKSSLVLDTLAAQSRRELNDTFPSFVQQYLPKYGRPHVERIENLPAAIVINQKKPSPNQRSTVGTYTDTYTLLRLLFSRVGQPFVGYSDSFSFNHPQGCCLRCNGLGEVTDLDVHKLVDFDKCLNDDGVIHYVAFEPGQWRWIRYANSGLFDLNKKIKDYSEEELELFLYSPQIRLKNPPEGWPKTAKYEGLVHRMYRSVLNSEEGKLHRELLDPITSHGVCPECNGARLNQKVLSCKIDGKNIADVIKLPLSELRAWIAQIEDPLAKDIQDTLHTKLSALIDIGLGYLSLDRGLSTLSGGEIQRCKIAKCLNSSLSDLLYILDEPSAGLHNHDIERMRRALEKLRDGGNTVVLVEHHRKMIEMADHIVEMGPEPGMAGGRVLFEGSYKELLESDTPTGEEMRLTTSLKAKAREAKGIWRMEHIHLHNLKDITIEFPIGNLVVIAGVAGSGKSSLMESFYRSMGEDVVFVSQRAAGASLRSTPATYLGVADEIRKIFAKRCGQKASLFSFNGAGKCPACKGKGVIVSDMAFMDDIETTCDVCKGLRYSKEVLQYEVDGKNIAEVMDLTVAQAGEFFRGTKISEALEPLEKVGLSYLHLNQALSTLSGGELQRMKFASYLGSKDRIFILDEPTNGLHIKNVRSLLKLLNQMVDEGNSIFVIEHNIEFIKSADYVVELGPEGGDAGGRLLFAGTPSEMKMSEKSVTAEYL</sequence>
<name>A0A173U7R2_9FIRM</name>
<dbReference type="PROSITE" id="PS50893">
    <property type="entry name" value="ABC_TRANSPORTER_2"/>
    <property type="match status" value="2"/>
</dbReference>
<evidence type="ECO:0000313" key="15">
    <source>
        <dbReference type="EMBL" id="CUN09548.1"/>
    </source>
</evidence>
<feature type="domain" description="ABC transporter" evidence="14">
    <location>
        <begin position="1"/>
        <end position="441"/>
    </location>
</feature>
<dbReference type="InterPro" id="IPR027417">
    <property type="entry name" value="P-loop_NTPase"/>
</dbReference>
<organism evidence="15 18">
    <name type="scientific">Coprococcus comes</name>
    <dbReference type="NCBI Taxonomy" id="410072"/>
    <lineage>
        <taxon>Bacteria</taxon>
        <taxon>Bacillati</taxon>
        <taxon>Bacillota</taxon>
        <taxon>Clostridia</taxon>
        <taxon>Lachnospirales</taxon>
        <taxon>Lachnospiraceae</taxon>
        <taxon>Coprococcus</taxon>
    </lineage>
</organism>